<dbReference type="WBParaSite" id="PSU_v2.g4350.t1">
    <property type="protein sequence ID" value="PSU_v2.g4350.t1"/>
    <property type="gene ID" value="PSU_v2.g4350"/>
</dbReference>
<comment type="similarity">
    <text evidence="4">Belongs to the glycosyl hydrolase 18 family.</text>
</comment>
<dbReference type="GO" id="GO:0008061">
    <property type="term" value="F:chitin binding"/>
    <property type="evidence" value="ECO:0007669"/>
    <property type="project" value="InterPro"/>
</dbReference>
<dbReference type="PANTHER" id="PTHR11177">
    <property type="entry name" value="CHITINASE"/>
    <property type="match status" value="1"/>
</dbReference>
<evidence type="ECO:0000313" key="7">
    <source>
        <dbReference type="Proteomes" id="UP000887577"/>
    </source>
</evidence>
<dbReference type="PANTHER" id="PTHR11177:SF400">
    <property type="entry name" value="ENDOCHITINASE-RELATED"/>
    <property type="match status" value="1"/>
</dbReference>
<dbReference type="SUPFAM" id="SSF51445">
    <property type="entry name" value="(Trans)glycosidases"/>
    <property type="match status" value="1"/>
</dbReference>
<feature type="signal peptide" evidence="5">
    <location>
        <begin position="1"/>
        <end position="19"/>
    </location>
</feature>
<dbReference type="InterPro" id="IPR029070">
    <property type="entry name" value="Chitinase_insertion_sf"/>
</dbReference>
<dbReference type="GO" id="GO:0005576">
    <property type="term" value="C:extracellular region"/>
    <property type="evidence" value="ECO:0007669"/>
    <property type="project" value="TreeGrafter"/>
</dbReference>
<dbReference type="Gene3D" id="3.10.50.10">
    <property type="match status" value="1"/>
</dbReference>
<name>A0A914Z270_9BILA</name>
<dbReference type="SMART" id="SM00636">
    <property type="entry name" value="Glyco_18"/>
    <property type="match status" value="1"/>
</dbReference>
<feature type="chain" id="PRO_5036917820" evidence="5">
    <location>
        <begin position="20"/>
        <end position="369"/>
    </location>
</feature>
<dbReference type="GO" id="GO:0006032">
    <property type="term" value="P:chitin catabolic process"/>
    <property type="evidence" value="ECO:0007669"/>
    <property type="project" value="TreeGrafter"/>
</dbReference>
<keyword evidence="2 3" id="KW-0326">Glycosidase</keyword>
<dbReference type="InterPro" id="IPR011583">
    <property type="entry name" value="Chitinase_II/V-like_cat"/>
</dbReference>
<feature type="domain" description="GH18" evidence="6">
    <location>
        <begin position="21"/>
        <end position="369"/>
    </location>
</feature>
<evidence type="ECO:0000259" key="6">
    <source>
        <dbReference type="PROSITE" id="PS51910"/>
    </source>
</evidence>
<dbReference type="Proteomes" id="UP000887577">
    <property type="component" value="Unplaced"/>
</dbReference>
<keyword evidence="5" id="KW-0732">Signal</keyword>
<dbReference type="Pfam" id="PF00704">
    <property type="entry name" value="Glyco_hydro_18"/>
    <property type="match status" value="1"/>
</dbReference>
<dbReference type="FunFam" id="3.10.50.10:FF:000008">
    <property type="entry name" value="Chitinase 11"/>
    <property type="match status" value="1"/>
</dbReference>
<keyword evidence="1 3" id="KW-0378">Hydrolase</keyword>
<accession>A0A914Z270</accession>
<organism evidence="7 8">
    <name type="scientific">Panagrolaimus superbus</name>
    <dbReference type="NCBI Taxonomy" id="310955"/>
    <lineage>
        <taxon>Eukaryota</taxon>
        <taxon>Metazoa</taxon>
        <taxon>Ecdysozoa</taxon>
        <taxon>Nematoda</taxon>
        <taxon>Chromadorea</taxon>
        <taxon>Rhabditida</taxon>
        <taxon>Tylenchina</taxon>
        <taxon>Panagrolaimomorpha</taxon>
        <taxon>Panagrolaimoidea</taxon>
        <taxon>Panagrolaimidae</taxon>
        <taxon>Panagrolaimus</taxon>
    </lineage>
</organism>
<keyword evidence="7" id="KW-1185">Reference proteome</keyword>
<evidence type="ECO:0000256" key="5">
    <source>
        <dbReference type="SAM" id="SignalP"/>
    </source>
</evidence>
<dbReference type="Gene3D" id="3.20.20.80">
    <property type="entry name" value="Glycosidases"/>
    <property type="match status" value="1"/>
</dbReference>
<evidence type="ECO:0000256" key="1">
    <source>
        <dbReference type="ARBA" id="ARBA00022801"/>
    </source>
</evidence>
<reference evidence="8" key="1">
    <citation type="submission" date="2022-11" db="UniProtKB">
        <authorList>
            <consortium name="WormBaseParasite"/>
        </authorList>
    </citation>
    <scope>IDENTIFICATION</scope>
</reference>
<evidence type="ECO:0000313" key="8">
    <source>
        <dbReference type="WBParaSite" id="PSU_v2.g4350.t1"/>
    </source>
</evidence>
<proteinExistence type="inferred from homology"/>
<evidence type="ECO:0000256" key="2">
    <source>
        <dbReference type="ARBA" id="ARBA00023295"/>
    </source>
</evidence>
<evidence type="ECO:0000256" key="3">
    <source>
        <dbReference type="RuleBase" id="RU000489"/>
    </source>
</evidence>
<dbReference type="PROSITE" id="PS01095">
    <property type="entry name" value="GH18_1"/>
    <property type="match status" value="1"/>
</dbReference>
<dbReference type="PROSITE" id="PS51910">
    <property type="entry name" value="GH18_2"/>
    <property type="match status" value="1"/>
</dbReference>
<dbReference type="InterPro" id="IPR017853">
    <property type="entry name" value="GH"/>
</dbReference>
<protein>
    <submittedName>
        <fullName evidence="8">GH18 domain-containing protein</fullName>
    </submittedName>
</protein>
<sequence length="369" mass="41583">MYQKFLIFLTICFLQTVTAEYVRGCYFSDWAHYRPDKGRYEPEMYIPGTCTHIFFAFAKVNDDYTAAAYDDEDTSNGPNGGYYKRVNALKNQQPGLKTILSFGGWSAGTETFKKLAANEGHRKTFVKSAMQFINRYGFDGIDIDWEYPKAGDYDNYVTLLKEIKAADTSKLLTAAVTADAETVDEGYNVGEMAKHLDYVNVMTYDFHGDWEDQTGETSPLFSSDNYNTAFAMNYWAQKGMPKGKLLVGIATYGYGWKLNDPNNNGMNAPGKPAPPLPLTQTNGQGAYFEICNIGGTRHWDAAQKMPYRVSGDLWYGYDDQSSVRSKMGWLKRNGFGGAFTWALDMDDFNGQCPEKQKYILHNAINEILG</sequence>
<dbReference type="AlphaFoldDB" id="A0A914Z270"/>
<dbReference type="GO" id="GO:0005975">
    <property type="term" value="P:carbohydrate metabolic process"/>
    <property type="evidence" value="ECO:0007669"/>
    <property type="project" value="InterPro"/>
</dbReference>
<dbReference type="InterPro" id="IPR001223">
    <property type="entry name" value="Glyco_hydro18_cat"/>
</dbReference>
<dbReference type="GO" id="GO:0004568">
    <property type="term" value="F:chitinase activity"/>
    <property type="evidence" value="ECO:0007669"/>
    <property type="project" value="TreeGrafter"/>
</dbReference>
<dbReference type="SUPFAM" id="SSF54556">
    <property type="entry name" value="Chitinase insertion domain"/>
    <property type="match status" value="1"/>
</dbReference>
<dbReference type="InterPro" id="IPR050314">
    <property type="entry name" value="Glycosyl_Hydrlase_18"/>
</dbReference>
<evidence type="ECO:0000256" key="4">
    <source>
        <dbReference type="RuleBase" id="RU004453"/>
    </source>
</evidence>
<dbReference type="InterPro" id="IPR001579">
    <property type="entry name" value="Glyco_hydro_18_chit_AS"/>
</dbReference>